<dbReference type="EMBL" id="JAIWYP010000001">
    <property type="protein sequence ID" value="KAH3893386.1"/>
    <property type="molecule type" value="Genomic_DNA"/>
</dbReference>
<comment type="caution">
    <text evidence="2">The sequence shown here is derived from an EMBL/GenBank/DDBJ whole genome shotgun (WGS) entry which is preliminary data.</text>
</comment>
<feature type="signal peptide" evidence="1">
    <location>
        <begin position="1"/>
        <end position="21"/>
    </location>
</feature>
<gene>
    <name evidence="2" type="ORF">DPMN_017533</name>
</gene>
<proteinExistence type="predicted"/>
<protein>
    <submittedName>
        <fullName evidence="2">Uncharacterized protein</fullName>
    </submittedName>
</protein>
<evidence type="ECO:0000313" key="3">
    <source>
        <dbReference type="Proteomes" id="UP000828390"/>
    </source>
</evidence>
<dbReference type="OrthoDB" id="6115680at2759"/>
<accession>A0A9D4S6G5</accession>
<keyword evidence="3" id="KW-1185">Reference proteome</keyword>
<reference evidence="2" key="1">
    <citation type="journal article" date="2019" name="bioRxiv">
        <title>The Genome of the Zebra Mussel, Dreissena polymorpha: A Resource for Invasive Species Research.</title>
        <authorList>
            <person name="McCartney M.A."/>
            <person name="Auch B."/>
            <person name="Kono T."/>
            <person name="Mallez S."/>
            <person name="Zhang Y."/>
            <person name="Obille A."/>
            <person name="Becker A."/>
            <person name="Abrahante J.E."/>
            <person name="Garbe J."/>
            <person name="Badalamenti J.P."/>
            <person name="Herman A."/>
            <person name="Mangelson H."/>
            <person name="Liachko I."/>
            <person name="Sullivan S."/>
            <person name="Sone E.D."/>
            <person name="Koren S."/>
            <person name="Silverstein K.A.T."/>
            <person name="Beckman K.B."/>
            <person name="Gohl D.M."/>
        </authorList>
    </citation>
    <scope>NUCLEOTIDE SEQUENCE</scope>
    <source>
        <strain evidence="2">Duluth1</strain>
        <tissue evidence="2">Whole animal</tissue>
    </source>
</reference>
<reference evidence="2" key="2">
    <citation type="submission" date="2020-11" db="EMBL/GenBank/DDBJ databases">
        <authorList>
            <person name="McCartney M.A."/>
            <person name="Auch B."/>
            <person name="Kono T."/>
            <person name="Mallez S."/>
            <person name="Becker A."/>
            <person name="Gohl D.M."/>
            <person name="Silverstein K.A.T."/>
            <person name="Koren S."/>
            <person name="Bechman K.B."/>
            <person name="Herman A."/>
            <person name="Abrahante J.E."/>
            <person name="Garbe J."/>
        </authorList>
    </citation>
    <scope>NUCLEOTIDE SEQUENCE</scope>
    <source>
        <strain evidence="2">Duluth1</strain>
        <tissue evidence="2">Whole animal</tissue>
    </source>
</reference>
<name>A0A9D4S6G5_DREPO</name>
<dbReference type="AlphaFoldDB" id="A0A9D4S6G5"/>
<dbReference type="Proteomes" id="UP000828390">
    <property type="component" value="Unassembled WGS sequence"/>
</dbReference>
<evidence type="ECO:0000313" key="2">
    <source>
        <dbReference type="EMBL" id="KAH3893386.1"/>
    </source>
</evidence>
<organism evidence="2 3">
    <name type="scientific">Dreissena polymorpha</name>
    <name type="common">Zebra mussel</name>
    <name type="synonym">Mytilus polymorpha</name>
    <dbReference type="NCBI Taxonomy" id="45954"/>
    <lineage>
        <taxon>Eukaryota</taxon>
        <taxon>Metazoa</taxon>
        <taxon>Spiralia</taxon>
        <taxon>Lophotrochozoa</taxon>
        <taxon>Mollusca</taxon>
        <taxon>Bivalvia</taxon>
        <taxon>Autobranchia</taxon>
        <taxon>Heteroconchia</taxon>
        <taxon>Euheterodonta</taxon>
        <taxon>Imparidentia</taxon>
        <taxon>Neoheterodontei</taxon>
        <taxon>Myida</taxon>
        <taxon>Dreissenoidea</taxon>
        <taxon>Dreissenidae</taxon>
        <taxon>Dreissena</taxon>
    </lineage>
</organism>
<feature type="chain" id="PRO_5039414130" evidence="1">
    <location>
        <begin position="22"/>
        <end position="234"/>
    </location>
</feature>
<evidence type="ECO:0000256" key="1">
    <source>
        <dbReference type="SAM" id="SignalP"/>
    </source>
</evidence>
<keyword evidence="1" id="KW-0732">Signal</keyword>
<sequence>MYKVISLLVLMVYTASRSVLGCSVPEGGFKSPEPEDIVSYSDIVAVGNVTAISPLDPLYGDNFPNMTYGATVDVFCSYKGGPLPSAIKIGGAGFVPGHCTSKDLVPGQHYVLFLRFVEFLYNSTGSNVYEQTETAVPKSKLGNFLGVCDLNMQYPVAGGNMAVRQTDIDCPQATKLSTCKRRVYPSNDMDQISTVNTQDAVKMGSEKGTTTPSGGAVGITSSLTFLVLFLTNVV</sequence>